<dbReference type="AlphaFoldDB" id="A0A0G1PCD8"/>
<dbReference type="InterPro" id="IPR001437">
    <property type="entry name" value="Tscrpt_elong_fac_GreA/B_C"/>
</dbReference>
<dbReference type="InterPro" id="IPR036805">
    <property type="entry name" value="Tscrpt_elong_fac_GreA/B_N_sf"/>
</dbReference>
<organism evidence="12 13">
    <name type="scientific">candidate division WWE3 bacterium GW2011_GWA1_46_21</name>
    <dbReference type="NCBI Taxonomy" id="1619107"/>
    <lineage>
        <taxon>Bacteria</taxon>
        <taxon>Katanobacteria</taxon>
    </lineage>
</organism>
<protein>
    <recommendedName>
        <fullName evidence="2 8">Transcription elongation factor GreA</fullName>
    </recommendedName>
    <alternativeName>
        <fullName evidence="7 8">Transcript cleavage factor GreA</fullName>
    </alternativeName>
</protein>
<keyword evidence="12" id="KW-0648">Protein biosynthesis</keyword>
<dbReference type="PROSITE" id="PS00830">
    <property type="entry name" value="GREAB_2"/>
    <property type="match status" value="1"/>
</dbReference>
<evidence type="ECO:0000256" key="3">
    <source>
        <dbReference type="ARBA" id="ARBA00023015"/>
    </source>
</evidence>
<gene>
    <name evidence="8" type="primary">greA</name>
    <name evidence="12" type="ORF">UX44_C0023G0003</name>
</gene>
<dbReference type="GO" id="GO:0070063">
    <property type="term" value="F:RNA polymerase binding"/>
    <property type="evidence" value="ECO:0007669"/>
    <property type="project" value="InterPro"/>
</dbReference>
<dbReference type="Gene3D" id="3.10.50.30">
    <property type="entry name" value="Transcription elongation factor, GreA/GreB, C-terminal domain"/>
    <property type="match status" value="1"/>
</dbReference>
<accession>A0A0G1PCD8</accession>
<feature type="domain" description="Transcription elongation factor GreA/GreB N-terminal" evidence="11">
    <location>
        <begin position="6"/>
        <end position="76"/>
    </location>
</feature>
<comment type="caution">
    <text evidence="12">The sequence shown here is derived from an EMBL/GenBank/DDBJ whole genome shotgun (WGS) entry which is preliminary data.</text>
</comment>
<proteinExistence type="inferred from homology"/>
<evidence type="ECO:0000256" key="4">
    <source>
        <dbReference type="ARBA" id="ARBA00023125"/>
    </source>
</evidence>
<comment type="function">
    <text evidence="6 8 9">Necessary for efficient RNA polymerase transcription elongation past template-encoded arresting sites. The arresting sites in DNA have the property of trapping a certain fraction of elongating RNA polymerases that pass through, resulting in locked ternary complexes. Cleavage of the nascent transcript by cleavage factors such as GreA or GreB allows the resumption of elongation from the new 3'terminus. GreA releases sequences of 2 to 3 nucleotides.</text>
</comment>
<dbReference type="GO" id="GO:0006354">
    <property type="term" value="P:DNA-templated transcription elongation"/>
    <property type="evidence" value="ECO:0007669"/>
    <property type="project" value="TreeGrafter"/>
</dbReference>
<dbReference type="InterPro" id="IPR022691">
    <property type="entry name" value="Tscrpt_elong_fac_GreA/B_N"/>
</dbReference>
<name>A0A0G1PCD8_UNCKA</name>
<evidence type="ECO:0000259" key="11">
    <source>
        <dbReference type="Pfam" id="PF03449"/>
    </source>
</evidence>
<dbReference type="PANTHER" id="PTHR30437">
    <property type="entry name" value="TRANSCRIPTION ELONGATION FACTOR GREA"/>
    <property type="match status" value="1"/>
</dbReference>
<reference evidence="12 13" key="1">
    <citation type="journal article" date="2015" name="Nature">
        <title>rRNA introns, odd ribosomes, and small enigmatic genomes across a large radiation of phyla.</title>
        <authorList>
            <person name="Brown C.T."/>
            <person name="Hug L.A."/>
            <person name="Thomas B.C."/>
            <person name="Sharon I."/>
            <person name="Castelle C.J."/>
            <person name="Singh A."/>
            <person name="Wilkins M.J."/>
            <person name="Williams K.H."/>
            <person name="Banfield J.F."/>
        </authorList>
    </citation>
    <scope>NUCLEOTIDE SEQUENCE [LARGE SCALE GENOMIC DNA]</scope>
</reference>
<dbReference type="Gene3D" id="1.10.287.180">
    <property type="entry name" value="Transcription elongation factor, GreA/GreB, N-terminal domain"/>
    <property type="match status" value="1"/>
</dbReference>
<evidence type="ECO:0000313" key="13">
    <source>
        <dbReference type="Proteomes" id="UP000034732"/>
    </source>
</evidence>
<keyword evidence="4 8" id="KW-0238">DNA-binding</keyword>
<dbReference type="SUPFAM" id="SSF46557">
    <property type="entry name" value="GreA transcript cleavage protein, N-terminal domain"/>
    <property type="match status" value="1"/>
</dbReference>
<dbReference type="HAMAP" id="MF_00105">
    <property type="entry name" value="GreA_GreB"/>
    <property type="match status" value="1"/>
</dbReference>
<dbReference type="InterPro" id="IPR036953">
    <property type="entry name" value="GreA/GreB_C_sf"/>
</dbReference>
<dbReference type="GO" id="GO:0003746">
    <property type="term" value="F:translation elongation factor activity"/>
    <property type="evidence" value="ECO:0007669"/>
    <property type="project" value="UniProtKB-KW"/>
</dbReference>
<evidence type="ECO:0000256" key="5">
    <source>
        <dbReference type="ARBA" id="ARBA00023163"/>
    </source>
</evidence>
<comment type="similarity">
    <text evidence="1 8 9">Belongs to the GreA/GreB family.</text>
</comment>
<keyword evidence="12" id="KW-0251">Elongation factor</keyword>
<dbReference type="Pfam" id="PF03449">
    <property type="entry name" value="GreA_GreB_N"/>
    <property type="match status" value="1"/>
</dbReference>
<dbReference type="NCBIfam" id="NF001263">
    <property type="entry name" value="PRK00226.1-4"/>
    <property type="match status" value="1"/>
</dbReference>
<keyword evidence="3 8" id="KW-0805">Transcription regulation</keyword>
<dbReference type="GO" id="GO:0003677">
    <property type="term" value="F:DNA binding"/>
    <property type="evidence" value="ECO:0007669"/>
    <property type="project" value="UniProtKB-UniRule"/>
</dbReference>
<dbReference type="PIRSF" id="PIRSF006092">
    <property type="entry name" value="GreA_GreB"/>
    <property type="match status" value="1"/>
</dbReference>
<evidence type="ECO:0000256" key="1">
    <source>
        <dbReference type="ARBA" id="ARBA00008213"/>
    </source>
</evidence>
<dbReference type="FunFam" id="1.10.287.180:FF:000001">
    <property type="entry name" value="Transcription elongation factor GreA"/>
    <property type="match status" value="1"/>
</dbReference>
<evidence type="ECO:0000259" key="10">
    <source>
        <dbReference type="Pfam" id="PF01272"/>
    </source>
</evidence>
<evidence type="ECO:0000256" key="6">
    <source>
        <dbReference type="ARBA" id="ARBA00024916"/>
    </source>
</evidence>
<dbReference type="Pfam" id="PF01272">
    <property type="entry name" value="GreA_GreB"/>
    <property type="match status" value="1"/>
</dbReference>
<evidence type="ECO:0000256" key="8">
    <source>
        <dbReference type="HAMAP-Rule" id="MF_00105"/>
    </source>
</evidence>
<dbReference type="PANTHER" id="PTHR30437:SF4">
    <property type="entry name" value="TRANSCRIPTION ELONGATION FACTOR GREA"/>
    <property type="match status" value="1"/>
</dbReference>
<dbReference type="NCBIfam" id="TIGR01462">
    <property type="entry name" value="greA"/>
    <property type="match status" value="1"/>
</dbReference>
<dbReference type="InterPro" id="IPR006359">
    <property type="entry name" value="Tscrpt_elong_fac_GreA"/>
</dbReference>
<evidence type="ECO:0000313" key="12">
    <source>
        <dbReference type="EMBL" id="KKU30411.1"/>
    </source>
</evidence>
<keyword evidence="5 8" id="KW-0804">Transcription</keyword>
<dbReference type="GO" id="GO:0032784">
    <property type="term" value="P:regulation of DNA-templated transcription elongation"/>
    <property type="evidence" value="ECO:0007669"/>
    <property type="project" value="UniProtKB-UniRule"/>
</dbReference>
<feature type="domain" description="Transcription elongation factor GreA/GreB C-terminal" evidence="10">
    <location>
        <begin position="82"/>
        <end position="153"/>
    </location>
</feature>
<sequence length="153" mass="16651">MMENVVYLTNEGLEKLKGDLKGLMEIKRPAVAKRIKSARDLGDTSENAEYASAREEQAFVEGKISELQDILKRAKVTAAVTDGSVYVGARVVVHIDGDEEEFFIVGAPEANPVEKKISHESPLGKALLGKKVGDKIDVDAPVGKLIYTILKVE</sequence>
<dbReference type="SUPFAM" id="SSF54534">
    <property type="entry name" value="FKBP-like"/>
    <property type="match status" value="1"/>
</dbReference>
<evidence type="ECO:0000256" key="2">
    <source>
        <dbReference type="ARBA" id="ARBA00013729"/>
    </source>
</evidence>
<evidence type="ECO:0000256" key="9">
    <source>
        <dbReference type="RuleBase" id="RU000556"/>
    </source>
</evidence>
<evidence type="ECO:0000256" key="7">
    <source>
        <dbReference type="ARBA" id="ARBA00030776"/>
    </source>
</evidence>
<dbReference type="Proteomes" id="UP000034732">
    <property type="component" value="Unassembled WGS sequence"/>
</dbReference>
<dbReference type="EMBL" id="LCMF01000023">
    <property type="protein sequence ID" value="KKU30411.1"/>
    <property type="molecule type" value="Genomic_DNA"/>
</dbReference>
<dbReference type="InterPro" id="IPR028624">
    <property type="entry name" value="Tscrpt_elong_fac_GreA/B"/>
</dbReference>
<dbReference type="InterPro" id="IPR023459">
    <property type="entry name" value="Tscrpt_elong_fac_GreA/B_fam"/>
</dbReference>
<dbReference type="InterPro" id="IPR018151">
    <property type="entry name" value="TF_GreA/GreB_CS"/>
</dbReference>